<keyword evidence="5" id="KW-0675">Receptor</keyword>
<protein>
    <submittedName>
        <fullName evidence="5">Interferon alpha/beta receptor 1b</fullName>
    </submittedName>
</protein>
<dbReference type="Pfam" id="PF09294">
    <property type="entry name" value="Interfer-bind"/>
    <property type="match status" value="1"/>
</dbReference>
<organism evidence="5">
    <name type="scientific">Anguilla japonica</name>
    <name type="common">Japanese eel</name>
    <dbReference type="NCBI Taxonomy" id="7937"/>
    <lineage>
        <taxon>Eukaryota</taxon>
        <taxon>Metazoa</taxon>
        <taxon>Chordata</taxon>
        <taxon>Craniata</taxon>
        <taxon>Vertebrata</taxon>
        <taxon>Euteleostomi</taxon>
        <taxon>Actinopterygii</taxon>
        <taxon>Neopterygii</taxon>
        <taxon>Teleostei</taxon>
        <taxon>Anguilliformes</taxon>
        <taxon>Anguillidae</taxon>
        <taxon>Anguilla</taxon>
    </lineage>
</organism>
<dbReference type="GO" id="GO:0005886">
    <property type="term" value="C:plasma membrane"/>
    <property type="evidence" value="ECO:0007669"/>
    <property type="project" value="TreeGrafter"/>
</dbReference>
<proteinExistence type="evidence at transcript level"/>
<keyword evidence="2" id="KW-0812">Transmembrane</keyword>
<evidence type="ECO:0000313" key="5">
    <source>
        <dbReference type="EMBL" id="AYC61985.1"/>
    </source>
</evidence>
<evidence type="ECO:0000256" key="1">
    <source>
        <dbReference type="SAM" id="MobiDB-lite"/>
    </source>
</evidence>
<feature type="transmembrane region" description="Helical" evidence="2">
    <location>
        <begin position="238"/>
        <end position="261"/>
    </location>
</feature>
<name>A0A8D4MY12_ANGJA</name>
<dbReference type="InterPro" id="IPR036116">
    <property type="entry name" value="FN3_sf"/>
</dbReference>
<evidence type="ECO:0000259" key="4">
    <source>
        <dbReference type="PROSITE" id="PS50853"/>
    </source>
</evidence>
<evidence type="ECO:0000256" key="2">
    <source>
        <dbReference type="SAM" id="Phobius"/>
    </source>
</evidence>
<evidence type="ECO:0000256" key="3">
    <source>
        <dbReference type="SAM" id="SignalP"/>
    </source>
</evidence>
<dbReference type="AlphaFoldDB" id="A0A8D4MY12"/>
<dbReference type="EMBL" id="MF537666">
    <property type="protein sequence ID" value="AYC61985.1"/>
    <property type="molecule type" value="mRNA"/>
</dbReference>
<accession>A0A8D4MY12</accession>
<feature type="domain" description="Fibronectin type-III" evidence="4">
    <location>
        <begin position="131"/>
        <end position="233"/>
    </location>
</feature>
<feature type="chain" id="PRO_5034115038" evidence="3">
    <location>
        <begin position="23"/>
        <end position="422"/>
    </location>
</feature>
<reference evidence="5" key="1">
    <citation type="submission" date="2017-07" db="EMBL/GenBank/DDBJ databases">
        <title>The cloning and immune function of interferon alpha/beta receptor 1b-like gene in Anguilla japonica.</title>
        <authorList>
            <person name="Feng J."/>
        </authorList>
    </citation>
    <scope>NUCLEOTIDE SEQUENCE</scope>
    <source>
        <tissue evidence="5">Liver</tissue>
    </source>
</reference>
<sequence>MNVGLGVAVIVMFLGHVYKVSALLPSPQNVTLQTLNTRYVLVWTWDSALGCPANQTATFTAQYLPKFKLRAKKRNWESTCSETTDAYCDFTSSDLYYMGVYMLRVRASCAGKNSKWVQLEFCPDKQARLGPPSKVQAVPGIQLLELRISDPLTSEGASMKEKYPEMYYLIMYWKDTQNAVKDYRGLNTSINIVTLAHLEPWTVYCFKVQSRFNFYNKISSFSETQCQQTTGRTPLWQIFLWFLASLVLCFLCVLLPSYGLFRFYWLIKATFFPSYQLPENIQEYLYDSSPDSDRPRLLTPESEVEVCCESLDVLPVVVLPEIHAPADPPGGLDPDPSRHSRQGSGDSGVYSNEEGSGQTGGSSTGAEPKKGTGPATERVKMVEIGVVESRTEGLDVAPCGHGPKCRPPTRIWAAEDILEECV</sequence>
<feature type="signal peptide" evidence="3">
    <location>
        <begin position="1"/>
        <end position="22"/>
    </location>
</feature>
<dbReference type="InterPro" id="IPR050650">
    <property type="entry name" value="Type-II_Cytokine-TF_Rcpt"/>
</dbReference>
<keyword evidence="3" id="KW-0732">Signal</keyword>
<dbReference type="InterPro" id="IPR015373">
    <property type="entry name" value="Interferon/interleukin_rcp_dom"/>
</dbReference>
<dbReference type="Pfam" id="PF01108">
    <property type="entry name" value="Tissue_fac"/>
    <property type="match status" value="1"/>
</dbReference>
<dbReference type="GO" id="GO:0004904">
    <property type="term" value="F:interferon receptor activity"/>
    <property type="evidence" value="ECO:0007669"/>
    <property type="project" value="TreeGrafter"/>
</dbReference>
<dbReference type="InterPro" id="IPR013783">
    <property type="entry name" value="Ig-like_fold"/>
</dbReference>
<dbReference type="InterPro" id="IPR003961">
    <property type="entry name" value="FN3_dom"/>
</dbReference>
<dbReference type="PANTHER" id="PTHR20859:SF85">
    <property type="entry name" value="INTERFERON ALPHA_BETA RECEPTOR 1 ISOFORM X1"/>
    <property type="match status" value="1"/>
</dbReference>
<feature type="region of interest" description="Disordered" evidence="1">
    <location>
        <begin position="325"/>
        <end position="379"/>
    </location>
</feature>
<dbReference type="PROSITE" id="PS50853">
    <property type="entry name" value="FN3"/>
    <property type="match status" value="1"/>
</dbReference>
<dbReference type="Gene3D" id="2.60.40.10">
    <property type="entry name" value="Immunoglobulins"/>
    <property type="match status" value="2"/>
</dbReference>
<dbReference type="PANTHER" id="PTHR20859">
    <property type="entry name" value="INTERFERON/INTERLEUKIN RECEPTOR"/>
    <property type="match status" value="1"/>
</dbReference>
<dbReference type="SUPFAM" id="SSF49265">
    <property type="entry name" value="Fibronectin type III"/>
    <property type="match status" value="2"/>
</dbReference>
<keyword evidence="2" id="KW-0472">Membrane</keyword>
<keyword evidence="2" id="KW-1133">Transmembrane helix</keyword>